<dbReference type="PANTHER" id="PTHR11113">
    <property type="entry name" value="N-ACETYLGLUCOSAMINE-6-PHOSPHATE DEACETYLASE"/>
    <property type="match status" value="1"/>
</dbReference>
<keyword evidence="15" id="KW-1185">Reference proteome</keyword>
<dbReference type="PANTHER" id="PTHR11113:SF14">
    <property type="entry name" value="N-ACETYLGLUCOSAMINE-6-PHOSPHATE DEACETYLASE"/>
    <property type="match status" value="1"/>
</dbReference>
<evidence type="ECO:0000256" key="11">
    <source>
        <dbReference type="PIRSR" id="PIRSR038994-2"/>
    </source>
</evidence>
<dbReference type="InterPro" id="IPR011059">
    <property type="entry name" value="Metal-dep_hydrolase_composite"/>
</dbReference>
<keyword evidence="6 9" id="KW-0119">Carbohydrate metabolism</keyword>
<sequence length="397" mass="42649">MNKNKSLLITNIAVYHEGGVFEQGFIKIKAGKIINIGPFTDNADQKADEIITLTPDFSLIPGFIDIHIHGVKGADTMDGTPSALSTMASSLPREGTTSFLATTITQSSDKIEAALSNAATYSSTIKEEPAAEMLGIHLEGPFISPERAGAQPLSFIQEPDLSLFERWQRLSGGLIKLVTMAPERENGLELLRYLTESGVIASIGHSDASYNKIQEAISKGLSHVTHLYNGMRGFHHREPGVAGAALAHHELKVEMIVDGIHIHPAIVKSTYRTKGASEIILITDAMRAKGLKDGTYDLGGQKVQVSNQKALLSDGTLAGSILTMNDAIKNMIQYTGCSLQEITVMASENPAKQIGVWNQKGSIAVGKDADLTILDKHLNVVFTLCNGKIAYEGGSNK</sequence>
<comment type="similarity">
    <text evidence="1 9">Belongs to the metallo-dependent hydrolases superfamily. NagA family.</text>
</comment>
<evidence type="ECO:0000256" key="10">
    <source>
        <dbReference type="PIRSR" id="PIRSR038994-1"/>
    </source>
</evidence>
<dbReference type="CDD" id="cd00854">
    <property type="entry name" value="NagA"/>
    <property type="match status" value="1"/>
</dbReference>
<dbReference type="InterPro" id="IPR032466">
    <property type="entry name" value="Metal_Hydrolase"/>
</dbReference>
<evidence type="ECO:0000256" key="3">
    <source>
        <dbReference type="ARBA" id="ARBA00018029"/>
    </source>
</evidence>
<protein>
    <recommendedName>
        <fullName evidence="3">N-acetylglucosamine-6-phosphate deacetylase</fullName>
        <ecNumber evidence="2">3.5.1.25</ecNumber>
    </recommendedName>
</protein>
<dbReference type="SUPFAM" id="SSF51556">
    <property type="entry name" value="Metallo-dependent hydrolases"/>
    <property type="match status" value="1"/>
</dbReference>
<dbReference type="SUPFAM" id="SSF51338">
    <property type="entry name" value="Composite domain of metallo-dependent hydrolases"/>
    <property type="match status" value="1"/>
</dbReference>
<evidence type="ECO:0000256" key="6">
    <source>
        <dbReference type="ARBA" id="ARBA00023277"/>
    </source>
</evidence>
<dbReference type="RefSeq" id="WP_250097901.1">
    <property type="nucleotide sequence ID" value="NZ_JAKRYL010000022.1"/>
</dbReference>
<feature type="binding site" evidence="12">
    <location>
        <position position="226"/>
    </location>
    <ligand>
        <name>Zn(2+)</name>
        <dbReference type="ChEBI" id="CHEBI:29105"/>
    </ligand>
</feature>
<dbReference type="Gene3D" id="3.20.20.140">
    <property type="entry name" value="Metal-dependent hydrolases"/>
    <property type="match status" value="1"/>
</dbReference>
<evidence type="ECO:0000256" key="4">
    <source>
        <dbReference type="ARBA" id="ARBA00022723"/>
    </source>
</evidence>
<feature type="binding site" evidence="11">
    <location>
        <position position="261"/>
    </location>
    <ligand>
        <name>substrate</name>
    </ligand>
</feature>
<feature type="binding site" evidence="11">
    <location>
        <position position="150"/>
    </location>
    <ligand>
        <name>substrate</name>
    </ligand>
</feature>
<feature type="binding site" evidence="11">
    <location>
        <begin position="229"/>
        <end position="230"/>
    </location>
    <ligand>
        <name>substrate</name>
    </ligand>
</feature>
<reference evidence="14" key="1">
    <citation type="submission" date="2022-02" db="EMBL/GenBank/DDBJ databases">
        <title>Halalkalibacter sp. nov. isolated from Lonar Lake, India.</title>
        <authorList>
            <person name="Joshi A."/>
            <person name="Thite S."/>
            <person name="Lodha T."/>
        </authorList>
    </citation>
    <scope>NUCLEOTIDE SEQUENCE</scope>
    <source>
        <strain evidence="14">MEB205</strain>
    </source>
</reference>
<keyword evidence="5 9" id="KW-0378">Hydrolase</keyword>
<comment type="caution">
    <text evidence="14">The sequence shown here is derived from an EMBL/GenBank/DDBJ whole genome shotgun (WGS) entry which is preliminary data.</text>
</comment>
<feature type="binding site" evidence="12">
    <location>
        <position position="139"/>
    </location>
    <ligand>
        <name>Zn(2+)</name>
        <dbReference type="ChEBI" id="CHEBI:29105"/>
    </ligand>
</feature>
<evidence type="ECO:0000256" key="2">
    <source>
        <dbReference type="ARBA" id="ARBA00011899"/>
    </source>
</evidence>
<evidence type="ECO:0000256" key="12">
    <source>
        <dbReference type="PIRSR" id="PIRSR038994-3"/>
    </source>
</evidence>
<dbReference type="GO" id="GO:0046872">
    <property type="term" value="F:metal ion binding"/>
    <property type="evidence" value="ECO:0007669"/>
    <property type="project" value="UniProtKB-KW"/>
</dbReference>
<evidence type="ECO:0000256" key="9">
    <source>
        <dbReference type="PIRNR" id="PIRNR038994"/>
    </source>
</evidence>
<feature type="binding site" evidence="11">
    <location>
        <begin position="317"/>
        <end position="319"/>
    </location>
    <ligand>
        <name>substrate</name>
    </ligand>
</feature>
<dbReference type="InterPro" id="IPR003764">
    <property type="entry name" value="GlcNAc_6-P_deAcase"/>
</dbReference>
<evidence type="ECO:0000256" key="7">
    <source>
        <dbReference type="ARBA" id="ARBA00047647"/>
    </source>
</evidence>
<organism evidence="14 15">
    <name type="scientific">Halalkalibacter alkaliphilus</name>
    <dbReference type="NCBI Taxonomy" id="2917993"/>
    <lineage>
        <taxon>Bacteria</taxon>
        <taxon>Bacillati</taxon>
        <taxon>Bacillota</taxon>
        <taxon>Bacilli</taxon>
        <taxon>Bacillales</taxon>
        <taxon>Bacillaceae</taxon>
        <taxon>Halalkalibacter</taxon>
    </lineage>
</organism>
<dbReference type="Proteomes" id="UP001139150">
    <property type="component" value="Unassembled WGS sequence"/>
</dbReference>
<dbReference type="Pfam" id="PF01979">
    <property type="entry name" value="Amidohydro_1"/>
    <property type="match status" value="1"/>
</dbReference>
<feature type="binding site" evidence="12">
    <location>
        <position position="205"/>
    </location>
    <ligand>
        <name>Zn(2+)</name>
        <dbReference type="ChEBI" id="CHEBI:29105"/>
    </ligand>
</feature>
<evidence type="ECO:0000259" key="13">
    <source>
        <dbReference type="Pfam" id="PF01979"/>
    </source>
</evidence>
<feature type="domain" description="Amidohydrolase-related" evidence="13">
    <location>
        <begin position="59"/>
        <end position="389"/>
    </location>
</feature>
<evidence type="ECO:0000256" key="1">
    <source>
        <dbReference type="ARBA" id="ARBA00010716"/>
    </source>
</evidence>
<dbReference type="EMBL" id="JAKRYL010000022">
    <property type="protein sequence ID" value="MCL7749017.1"/>
    <property type="molecule type" value="Genomic_DNA"/>
</dbReference>
<proteinExistence type="inferred from homology"/>
<evidence type="ECO:0000256" key="8">
    <source>
        <dbReference type="ARBA" id="ARBA00060590"/>
    </source>
</evidence>
<evidence type="ECO:0000313" key="15">
    <source>
        <dbReference type="Proteomes" id="UP001139150"/>
    </source>
</evidence>
<dbReference type="NCBIfam" id="TIGR00221">
    <property type="entry name" value="nagA"/>
    <property type="match status" value="1"/>
</dbReference>
<comment type="catalytic activity">
    <reaction evidence="7">
        <text>N-acetyl-D-glucosamine 6-phosphate + H2O = D-glucosamine 6-phosphate + acetate</text>
        <dbReference type="Rhea" id="RHEA:22936"/>
        <dbReference type="ChEBI" id="CHEBI:15377"/>
        <dbReference type="ChEBI" id="CHEBI:30089"/>
        <dbReference type="ChEBI" id="CHEBI:57513"/>
        <dbReference type="ChEBI" id="CHEBI:58725"/>
        <dbReference type="EC" id="3.5.1.25"/>
    </reaction>
</comment>
<dbReference type="PIRSF" id="PIRSF038994">
    <property type="entry name" value="NagA"/>
    <property type="match status" value="1"/>
</dbReference>
<comment type="cofactor">
    <cofactor evidence="12">
        <name>a divalent metal cation</name>
        <dbReference type="ChEBI" id="CHEBI:60240"/>
    </cofactor>
    <text evidence="12">Binds 1 divalent metal cation per subunit.</text>
</comment>
<feature type="active site" description="Proton donor/acceptor" evidence="10">
    <location>
        <position position="284"/>
    </location>
</feature>
<dbReference type="InterPro" id="IPR006680">
    <property type="entry name" value="Amidohydro-rel"/>
</dbReference>
<evidence type="ECO:0000313" key="14">
    <source>
        <dbReference type="EMBL" id="MCL7749017.1"/>
    </source>
</evidence>
<accession>A0A9X2I6N9</accession>
<dbReference type="EC" id="3.5.1.25" evidence="2"/>
<dbReference type="FunFam" id="3.20.20.140:FF:000004">
    <property type="entry name" value="N-acetylglucosamine-6-phosphate deacetylase"/>
    <property type="match status" value="1"/>
</dbReference>
<keyword evidence="4 12" id="KW-0479">Metal-binding</keyword>
<evidence type="ECO:0000256" key="5">
    <source>
        <dbReference type="ARBA" id="ARBA00022801"/>
    </source>
</evidence>
<dbReference type="GO" id="GO:0006046">
    <property type="term" value="P:N-acetylglucosamine catabolic process"/>
    <property type="evidence" value="ECO:0007669"/>
    <property type="project" value="TreeGrafter"/>
</dbReference>
<dbReference type="AlphaFoldDB" id="A0A9X2I6N9"/>
<dbReference type="GO" id="GO:0008448">
    <property type="term" value="F:N-acetylglucosamine-6-phosphate deacetylase activity"/>
    <property type="evidence" value="ECO:0007669"/>
    <property type="project" value="UniProtKB-EC"/>
</dbReference>
<dbReference type="Gene3D" id="2.30.40.10">
    <property type="entry name" value="Urease, subunit C, domain 1"/>
    <property type="match status" value="1"/>
</dbReference>
<comment type="pathway">
    <text evidence="8">Amino-sugar metabolism; N-acetylneuraminate degradation; D-fructose 6-phosphate from N-acetylneuraminate: step 4/5.</text>
</comment>
<name>A0A9X2I6N9_9BACI</name>
<feature type="binding site" evidence="11">
    <location>
        <position position="237"/>
    </location>
    <ligand>
        <name>substrate</name>
    </ligand>
</feature>
<gene>
    <name evidence="14" type="primary">nagA</name>
    <name evidence="14" type="ORF">MF646_18005</name>
</gene>